<feature type="binding site" evidence="1">
    <location>
        <position position="56"/>
    </location>
    <ligand>
        <name>Zn(2+)</name>
        <dbReference type="ChEBI" id="CHEBI:29105"/>
    </ligand>
</feature>
<proteinExistence type="inferred from homology"/>
<dbReference type="GO" id="GO:0008270">
    <property type="term" value="F:zinc ion binding"/>
    <property type="evidence" value="ECO:0007669"/>
    <property type="project" value="UniProtKB-UniRule"/>
</dbReference>
<evidence type="ECO:0000313" key="3">
    <source>
        <dbReference type="EMBL" id="PWG66650.1"/>
    </source>
</evidence>
<feature type="region of interest" description="Disordered" evidence="2">
    <location>
        <begin position="1"/>
        <end position="20"/>
    </location>
</feature>
<dbReference type="OrthoDB" id="3618415at2"/>
<feature type="binding site" evidence="1">
    <location>
        <position position="38"/>
    </location>
    <ligand>
        <name>Zn(2+)</name>
        <dbReference type="ChEBI" id="CHEBI:29105"/>
    </ligand>
</feature>
<gene>
    <name evidence="1" type="primary">rbpA</name>
    <name evidence="3" type="ORF">DF196_01745</name>
</gene>
<name>A0A2U2NC39_9BIFI</name>
<dbReference type="AlphaFoldDB" id="A0A2U2NC39"/>
<comment type="similarity">
    <text evidence="1">Belongs to the RNA polymerase-binding protein RbpA family.</text>
</comment>
<feature type="binding site" evidence="1">
    <location>
        <position position="34"/>
    </location>
    <ligand>
        <name>Zn(2+)</name>
        <dbReference type="ChEBI" id="CHEBI:29105"/>
    </ligand>
</feature>
<keyword evidence="1" id="KW-0805">Transcription regulation</keyword>
<comment type="function">
    <text evidence="1">Binds to RNA polymerase (RNAP), stimulating transcription from principal, but not alternative sigma factor promoters.</text>
</comment>
<dbReference type="Gene3D" id="2.20.28.270">
    <property type="entry name" value="RNA polymerase-binding protein A"/>
    <property type="match status" value="1"/>
</dbReference>
<dbReference type="GO" id="GO:0001000">
    <property type="term" value="F:bacterial-type RNA polymerase core enzyme binding"/>
    <property type="evidence" value="ECO:0007669"/>
    <property type="project" value="UniProtKB-UniRule"/>
</dbReference>
<dbReference type="Proteomes" id="UP000245876">
    <property type="component" value="Unassembled WGS sequence"/>
</dbReference>
<evidence type="ECO:0000313" key="4">
    <source>
        <dbReference type="Proteomes" id="UP000245876"/>
    </source>
</evidence>
<dbReference type="InterPro" id="IPR038638">
    <property type="entry name" value="RbpA_sf"/>
</dbReference>
<protein>
    <recommendedName>
        <fullName evidence="1">RNA polymerase-binding protein RbpA</fullName>
    </recommendedName>
</protein>
<comment type="subunit">
    <text evidence="1">Forms a complex with the RNAP catalytic core and with free principal sigma factors.</text>
</comment>
<comment type="caution">
    <text evidence="3">The sequence shown here is derived from an EMBL/GenBank/DDBJ whole genome shotgun (WGS) entry which is preliminary data.</text>
</comment>
<comment type="cofactor">
    <cofactor evidence="1">
        <name>Zn(2+)</name>
        <dbReference type="ChEBI" id="CHEBI:29105"/>
    </cofactor>
    <text evidence="1">Bind 1 Zn(2+) per subunit.</text>
</comment>
<feature type="binding site" evidence="1">
    <location>
        <position position="58"/>
    </location>
    <ligand>
        <name>Zn(2+)</name>
        <dbReference type="ChEBI" id="CHEBI:29105"/>
    </ligand>
</feature>
<dbReference type="GO" id="GO:0045893">
    <property type="term" value="P:positive regulation of DNA-templated transcription"/>
    <property type="evidence" value="ECO:0007669"/>
    <property type="project" value="UniProtKB-UniRule"/>
</dbReference>
<keyword evidence="1" id="KW-0804">Transcription</keyword>
<evidence type="ECO:0000256" key="1">
    <source>
        <dbReference type="HAMAP-Rule" id="MF_01483"/>
    </source>
</evidence>
<dbReference type="InterPro" id="IPR025182">
    <property type="entry name" value="RNApol-bd_RbpA"/>
</dbReference>
<keyword evidence="1" id="KW-0479">Metal-binding</keyword>
<sequence>MSDHTLRGSIIGSKSLESDENIDPIEREEVAYICPKGHETIIPFAVTAEIPEAWECRCGAVARREDVDDRYFYGGYKPKRTHWDLLLERRTEEELQEVLEKRLKMHREGWIPDYE</sequence>
<dbReference type="HAMAP" id="MF_01483">
    <property type="entry name" value="RbpA"/>
    <property type="match status" value="1"/>
</dbReference>
<evidence type="ECO:0000256" key="2">
    <source>
        <dbReference type="SAM" id="MobiDB-lite"/>
    </source>
</evidence>
<dbReference type="Pfam" id="PF13397">
    <property type="entry name" value="RbpA"/>
    <property type="match status" value="1"/>
</dbReference>
<reference evidence="3 4" key="1">
    <citation type="journal article" date="2018" name="Int. J. Syst. Evol. Microbiol.">
        <title>Bifidobacterium callitrichidarum sp. nov. from the faeces of the emperor tamarin (Saguinus imperator).</title>
        <authorList>
            <person name="Modesto M."/>
            <person name="Michelini S."/>
            <person name="Sansosti M.C."/>
            <person name="De Filippo C."/>
            <person name="Cavalieri D."/>
            <person name="Qvirist L."/>
            <person name="Andlid T."/>
            <person name="Spiezio C."/>
            <person name="Sandri C."/>
            <person name="Pascarelli S."/>
            <person name="Sgorbati B."/>
            <person name="Mattarelli P."/>
        </authorList>
    </citation>
    <scope>NUCLEOTIDE SEQUENCE [LARGE SCALE GENOMIC DNA]</scope>
    <source>
        <strain evidence="3 4">TRI 5</strain>
    </source>
</reference>
<keyword evidence="4" id="KW-1185">Reference proteome</keyword>
<dbReference type="RefSeq" id="WP_109056219.1">
    <property type="nucleotide sequence ID" value="NZ_QFFM01000003.1"/>
</dbReference>
<dbReference type="EMBL" id="QFFM01000003">
    <property type="protein sequence ID" value="PWG66650.1"/>
    <property type="molecule type" value="Genomic_DNA"/>
</dbReference>
<organism evidence="3 4">
    <name type="scientific">Bifidobacterium callitrichidarum</name>
    <dbReference type="NCBI Taxonomy" id="2052941"/>
    <lineage>
        <taxon>Bacteria</taxon>
        <taxon>Bacillati</taxon>
        <taxon>Actinomycetota</taxon>
        <taxon>Actinomycetes</taxon>
        <taxon>Bifidobacteriales</taxon>
        <taxon>Bifidobacteriaceae</taxon>
        <taxon>Bifidobacterium</taxon>
    </lineage>
</organism>
<accession>A0A2U2NC39</accession>
<keyword evidence="1" id="KW-0862">Zinc</keyword>